<name>A0ABQ6Y3N1_9GAMM</name>
<feature type="chain" id="PRO_5045122501" evidence="2">
    <location>
        <begin position="20"/>
        <end position="1300"/>
    </location>
</feature>
<feature type="compositionally biased region" description="Polar residues" evidence="1">
    <location>
        <begin position="1233"/>
        <end position="1244"/>
    </location>
</feature>
<evidence type="ECO:0000259" key="3">
    <source>
        <dbReference type="Pfam" id="PF02514"/>
    </source>
</evidence>
<dbReference type="InterPro" id="IPR003672">
    <property type="entry name" value="CobN/Mg_chltase"/>
</dbReference>
<protein>
    <submittedName>
        <fullName evidence="4">Cobaltochelatase subunit CobN</fullName>
        <ecNumber evidence="4">6.6.1.2</ecNumber>
    </submittedName>
</protein>
<feature type="signal peptide" evidence="2">
    <location>
        <begin position="1"/>
        <end position="19"/>
    </location>
</feature>
<dbReference type="PANTHER" id="PTHR44119:SF4">
    <property type="entry name" value="AEROBIC COBALTOCHELATASE SUBUNIT COBN"/>
    <property type="match status" value="1"/>
</dbReference>
<dbReference type="Proteomes" id="UP000771797">
    <property type="component" value="Unassembled WGS sequence"/>
</dbReference>
<comment type="caution">
    <text evidence="4">The sequence shown here is derived from an EMBL/GenBank/DDBJ whole genome shotgun (WGS) entry which is preliminary data.</text>
</comment>
<evidence type="ECO:0000256" key="1">
    <source>
        <dbReference type="SAM" id="MobiDB-lite"/>
    </source>
</evidence>
<dbReference type="CDD" id="cd10150">
    <property type="entry name" value="CobN_like"/>
    <property type="match status" value="1"/>
</dbReference>
<dbReference type="PANTHER" id="PTHR44119">
    <property type="entry name" value="MAGNESIUM-CHELATASE SUBUNIT CHLH, CHLOROPLASTIC"/>
    <property type="match status" value="1"/>
</dbReference>
<accession>A0ABQ6Y3N1</accession>
<dbReference type="EMBL" id="AQPF01000050">
    <property type="protein sequence ID" value="KAF0803489.1"/>
    <property type="molecule type" value="Genomic_DNA"/>
</dbReference>
<dbReference type="GO" id="GO:0051116">
    <property type="term" value="F:cobaltochelatase activity"/>
    <property type="evidence" value="ECO:0007669"/>
    <property type="project" value="UniProtKB-EC"/>
</dbReference>
<feature type="region of interest" description="Disordered" evidence="1">
    <location>
        <begin position="1215"/>
        <end position="1244"/>
    </location>
</feature>
<keyword evidence="4" id="KW-0436">Ligase</keyword>
<organism evidence="4 5">
    <name type="scientific">Alcanivorax xiamenensis</name>
    <dbReference type="NCBI Taxonomy" id="1177156"/>
    <lineage>
        <taxon>Bacteria</taxon>
        <taxon>Pseudomonadati</taxon>
        <taxon>Pseudomonadota</taxon>
        <taxon>Gammaproteobacteria</taxon>
        <taxon>Oceanospirillales</taxon>
        <taxon>Alcanivoracaceae</taxon>
        <taxon>Alcanivorax</taxon>
    </lineage>
</organism>
<keyword evidence="2" id="KW-0732">Signal</keyword>
<feature type="domain" description="CobN/magnesium chelatase" evidence="3">
    <location>
        <begin position="126"/>
        <end position="1178"/>
    </location>
</feature>
<sequence>MLCGLWVAVLLTMPNRSAAATPVVLVLHNGFVSAEKFQQLQPFATEQELTLTHLNIDTASEPALREAVATASWLVLDVPRPNDRARVSGIVDNLAADQQPRLIIGGGRPLWTHLDDRYGGALTSLYAAGGEQNFHRFFALIRAVNDGARPATTLLETARALPATGFYHPDAPHVFKTAKAYLSWYLGAHKQSANGRVAFVIHRGVVADMLTREIDALIQRTEAANLLPVVLWFDGADGTSLSSLLNGAEADALVNLTHLRDGKARSQDFLALDIPVIQTLRFRDGEAADWPDAASGVPPRTTAVFLATPEGWGISDPTVLSATTNGIDDLLPEQADALIAKLKKLVALRHTPAADKKLALMYWNYPAGEKNLGASNLNVPLSLVSIQVALAANGYAVGEPVSEEQVIATGQRLLGGLYGSEPLEALLEDDLAALLPVDDYQHWLASLPPSRRDALLEAGDPAQDPAVREIDGRRSFIIPRWRLDHLLVMPQPPRGADPYAHYHDTASVPAHRYLASYLYLQRQYGADALIHLGTHGTQEWLPGKDRGLAASDYPWLAVGDLPVFYPYIQDNVGEAIQAKRRGRAVTISHQTPPFAPAGLYDQLRDLHQLIHEYQQVDDGGVRDQLRARIRDAAVAAHLHDDIGWSASRIDQDFDGFFHHLHDHMHELARTAMPLGLHTFGQPAAEAHRISTLMQQLGERFYSALGVDRNELFAADHNQLTETLPYQTVKRMLQTDSGDDLPEDLAEFAREARQRDRQLQDTQENQALLAGLAGRFVAPGAGGDPIRNPDTTSGRNLFAFEADKIPSRAAYDAGADAYRQLLDAFRAEHDGQWPTKLAFSLWSSEAIRHFGVTEAQILHALGLQPVWDRSGTVTNLEIIPRKQLGRPRTDVVVQVTGVYRDQFDSFMSLLDDALQRLAKLDELDNPIAANSRRIASVLTEQGLSSDQAARAAGYRLFSSAPGEYGTGVPDLALRSTEWDDDDDLARRFLASNRHAYGTNGQADLPGDTNLLAQQLSGAQAAIMSRSSNLHGVLSTDHPFEFLGGLSSAIRHLDGEAPQLLISDLRSGDVNTAGLERFLSDELRVRYLNPQWIGAMQQEGYAGTLQVLNATNNLFGWQAMDPSTVRDDQWQSLFDTYVTDSRELGTNEWFEQHNPTAQAQMLERMAEAIRKGYWDASEQTRRQLAQRWQTLSEQFEVDTGAEMTRRFIADMARGFGLDGGAKPDADATPNPAQPPSANDANEPQAVQGQVMEAVAAESPDDAPPLLWAFSLMLLLIGAGALWQARSPLTRSPLPENRIQRNT</sequence>
<evidence type="ECO:0000313" key="4">
    <source>
        <dbReference type="EMBL" id="KAF0803489.1"/>
    </source>
</evidence>
<evidence type="ECO:0000256" key="2">
    <source>
        <dbReference type="SAM" id="SignalP"/>
    </source>
</evidence>
<dbReference type="NCBIfam" id="NF004644">
    <property type="entry name" value="PRK05989.2-2"/>
    <property type="match status" value="1"/>
</dbReference>
<dbReference type="Pfam" id="PF02514">
    <property type="entry name" value="CobN-Mg_chel"/>
    <property type="match status" value="1"/>
</dbReference>
<gene>
    <name evidence="4" type="primary">cobN</name>
    <name evidence="4" type="ORF">A6D6_03705</name>
</gene>
<evidence type="ECO:0000313" key="5">
    <source>
        <dbReference type="Proteomes" id="UP000771797"/>
    </source>
</evidence>
<proteinExistence type="predicted"/>
<dbReference type="EC" id="6.6.1.2" evidence="4"/>
<reference evidence="4 5" key="1">
    <citation type="submission" date="2012-09" db="EMBL/GenBank/DDBJ databases">
        <title>Genome Sequence of alkane-degrading Bacterium Alcanivorax sp. 6-D-6.</title>
        <authorList>
            <person name="Lai Q."/>
            <person name="Shao Z."/>
        </authorList>
    </citation>
    <scope>NUCLEOTIDE SEQUENCE [LARGE SCALE GENOMIC DNA]</scope>
    <source>
        <strain evidence="4 5">6-D-6</strain>
    </source>
</reference>
<keyword evidence="5" id="KW-1185">Reference proteome</keyword>